<keyword evidence="2" id="KW-0813">Transport</keyword>
<organism evidence="6 7">
    <name type="scientific">Corynebacterium mustelae</name>
    <dbReference type="NCBI Taxonomy" id="571915"/>
    <lineage>
        <taxon>Bacteria</taxon>
        <taxon>Bacillati</taxon>
        <taxon>Actinomycetota</taxon>
        <taxon>Actinomycetes</taxon>
        <taxon>Mycobacteriales</taxon>
        <taxon>Corynebacteriaceae</taxon>
        <taxon>Corynebacterium</taxon>
    </lineage>
</organism>
<evidence type="ECO:0000259" key="5">
    <source>
        <dbReference type="PROSITE" id="PS50893"/>
    </source>
</evidence>
<evidence type="ECO:0000256" key="2">
    <source>
        <dbReference type="ARBA" id="ARBA00022448"/>
    </source>
</evidence>
<accession>A0A0G3GVC4</accession>
<dbReference type="CDD" id="cd03235">
    <property type="entry name" value="ABC_Metallic_Cations"/>
    <property type="match status" value="1"/>
</dbReference>
<dbReference type="STRING" id="571915.CMUST_00615"/>
<name>A0A0G3GVC4_9CORY</name>
<dbReference type="RefSeq" id="WP_047260894.1">
    <property type="nucleotide sequence ID" value="NZ_CP011542.1"/>
</dbReference>
<dbReference type="SMART" id="SM00382">
    <property type="entry name" value="AAA"/>
    <property type="match status" value="1"/>
</dbReference>
<dbReference type="PANTHER" id="PTHR42734:SF5">
    <property type="entry name" value="IRON TRANSPORT SYSTEM ATP-BINDING PROTEIN HI_0361-RELATED"/>
    <property type="match status" value="1"/>
</dbReference>
<dbReference type="SUPFAM" id="SSF52540">
    <property type="entry name" value="P-loop containing nucleoside triphosphate hydrolases"/>
    <property type="match status" value="1"/>
</dbReference>
<dbReference type="Proteomes" id="UP000035199">
    <property type="component" value="Chromosome"/>
</dbReference>
<dbReference type="Gene3D" id="3.40.50.300">
    <property type="entry name" value="P-loop containing nucleotide triphosphate hydrolases"/>
    <property type="match status" value="1"/>
</dbReference>
<dbReference type="InterPro" id="IPR027417">
    <property type="entry name" value="P-loop_NTPase"/>
</dbReference>
<gene>
    <name evidence="6" type="primary">troB</name>
    <name evidence="6" type="ORF">CMUST_00615</name>
</gene>
<dbReference type="Pfam" id="PF00005">
    <property type="entry name" value="ABC_tran"/>
    <property type="match status" value="1"/>
</dbReference>
<dbReference type="KEGG" id="cmv:CMUST_00615"/>
<dbReference type="InterPro" id="IPR003593">
    <property type="entry name" value="AAA+_ATPase"/>
</dbReference>
<dbReference type="InterPro" id="IPR050153">
    <property type="entry name" value="Metal_Ion_Import_ABC"/>
</dbReference>
<dbReference type="EMBL" id="CP011542">
    <property type="protein sequence ID" value="AKK04480.1"/>
    <property type="molecule type" value="Genomic_DNA"/>
</dbReference>
<dbReference type="PANTHER" id="PTHR42734">
    <property type="entry name" value="METAL TRANSPORT SYSTEM ATP-BINDING PROTEIN TM_0124-RELATED"/>
    <property type="match status" value="1"/>
</dbReference>
<dbReference type="InterPro" id="IPR003439">
    <property type="entry name" value="ABC_transporter-like_ATP-bd"/>
</dbReference>
<keyword evidence="3" id="KW-0547">Nucleotide-binding</keyword>
<keyword evidence="7" id="KW-1185">Reference proteome</keyword>
<dbReference type="InterPro" id="IPR017871">
    <property type="entry name" value="ABC_transporter-like_CS"/>
</dbReference>
<evidence type="ECO:0000256" key="3">
    <source>
        <dbReference type="ARBA" id="ARBA00022741"/>
    </source>
</evidence>
<feature type="domain" description="ABC transporter" evidence="5">
    <location>
        <begin position="4"/>
        <end position="236"/>
    </location>
</feature>
<reference evidence="7" key="2">
    <citation type="submission" date="2015-05" db="EMBL/GenBank/DDBJ databases">
        <title>Complete genome sequence of Corynebacterium mustelae DSM 45274, isolated from various tissues of a male ferret with lethal sepsis.</title>
        <authorList>
            <person name="Ruckert C."/>
            <person name="Albersmeier A."/>
            <person name="Winkler A."/>
            <person name="Tauch A."/>
        </authorList>
    </citation>
    <scope>NUCLEOTIDE SEQUENCE [LARGE SCALE GENOMIC DNA]</scope>
    <source>
        <strain evidence="7">DSM 45274</strain>
    </source>
</reference>
<keyword evidence="4" id="KW-0067">ATP-binding</keyword>
<dbReference type="OrthoDB" id="5296765at2"/>
<reference evidence="6 7" key="1">
    <citation type="journal article" date="2015" name="Genome Announc.">
        <title>Complete Genome Sequence of the Type Strain Corynebacterium mustelae DSM 45274, Isolated from Various Tissues of a Male Ferret with Lethal Sepsis.</title>
        <authorList>
            <person name="Ruckert C."/>
            <person name="Eimer J."/>
            <person name="Winkler A."/>
            <person name="Tauch A."/>
        </authorList>
    </citation>
    <scope>NUCLEOTIDE SEQUENCE [LARGE SCALE GENOMIC DNA]</scope>
    <source>
        <strain evidence="6 7">DSM 45274</strain>
    </source>
</reference>
<dbReference type="AlphaFoldDB" id="A0A0G3GVC4"/>
<dbReference type="GO" id="GO:0016887">
    <property type="term" value="F:ATP hydrolysis activity"/>
    <property type="evidence" value="ECO:0007669"/>
    <property type="project" value="InterPro"/>
</dbReference>
<evidence type="ECO:0000313" key="6">
    <source>
        <dbReference type="EMBL" id="AKK04480.1"/>
    </source>
</evidence>
<comment type="similarity">
    <text evidence="1">Belongs to the ABC transporter superfamily.</text>
</comment>
<dbReference type="PATRIC" id="fig|571915.4.peg.128"/>
<dbReference type="GO" id="GO:0005524">
    <property type="term" value="F:ATP binding"/>
    <property type="evidence" value="ECO:0007669"/>
    <property type="project" value="UniProtKB-KW"/>
</dbReference>
<sequence>MDALTIKGLTVAYGATLAVEDATITVPKGAVMGLIGPNGAGKSTVIKAALGLIPSTSRECLFFGQELDSVRDRVAYMPQAAAVDWDYPITVEQVVAMGLYSELGWFKRMNPAHRARVADAMERVGITELAKRQISELSGGQRRRVFVARVLVQKPDFYLLDEPFAGVDAASEKVIRGVLHELRDAGATIAIVHHDLSTVTELCDHVCILNKQVVACGPVDTAFTRDNINTAFGLGLL</sequence>
<protein>
    <submittedName>
        <fullName evidence="6">ATPase component of Mn/Zn ABC-type transporter</fullName>
    </submittedName>
</protein>
<evidence type="ECO:0000313" key="7">
    <source>
        <dbReference type="Proteomes" id="UP000035199"/>
    </source>
</evidence>
<dbReference type="PROSITE" id="PS00211">
    <property type="entry name" value="ABC_TRANSPORTER_1"/>
    <property type="match status" value="1"/>
</dbReference>
<dbReference type="PROSITE" id="PS50893">
    <property type="entry name" value="ABC_TRANSPORTER_2"/>
    <property type="match status" value="1"/>
</dbReference>
<evidence type="ECO:0000256" key="1">
    <source>
        <dbReference type="ARBA" id="ARBA00005417"/>
    </source>
</evidence>
<evidence type="ECO:0000256" key="4">
    <source>
        <dbReference type="ARBA" id="ARBA00022840"/>
    </source>
</evidence>
<proteinExistence type="inferred from homology"/>